<feature type="transmembrane region" description="Helical" evidence="1">
    <location>
        <begin position="36"/>
        <end position="57"/>
    </location>
</feature>
<evidence type="ECO:0000256" key="1">
    <source>
        <dbReference type="SAM" id="Phobius"/>
    </source>
</evidence>
<gene>
    <name evidence="2" type="ORF">IFK94_12780</name>
</gene>
<protein>
    <submittedName>
        <fullName evidence="2">Redoxin domain-containing protein</fullName>
    </submittedName>
</protein>
<sequence>MNRINFAWIGPALTFAGVVTYFMWFARYPLLRDFPWLNLPLVILGVVLSFLGVRAVFGENRPWSRKLAAGAGLVLAGALATLFIGYVFVLSSMLPDARDETMTMATAPTASLTDAGGAVVDLSDYRGRKAVLVFYRGYW</sequence>
<name>A0A8J6Y690_9BACT</name>
<dbReference type="InterPro" id="IPR036249">
    <property type="entry name" value="Thioredoxin-like_sf"/>
</dbReference>
<evidence type="ECO:0000313" key="2">
    <source>
        <dbReference type="EMBL" id="MBD3868994.1"/>
    </source>
</evidence>
<dbReference type="Proteomes" id="UP000648239">
    <property type="component" value="Unassembled WGS sequence"/>
</dbReference>
<accession>A0A8J6Y690</accession>
<keyword evidence="1" id="KW-1133">Transmembrane helix</keyword>
<comment type="caution">
    <text evidence="2">The sequence shown here is derived from an EMBL/GenBank/DDBJ whole genome shotgun (WGS) entry which is preliminary data.</text>
</comment>
<evidence type="ECO:0000313" key="3">
    <source>
        <dbReference type="Proteomes" id="UP000648239"/>
    </source>
</evidence>
<keyword evidence="1" id="KW-0812">Transmembrane</keyword>
<dbReference type="EMBL" id="JACXWD010000052">
    <property type="protein sequence ID" value="MBD3868994.1"/>
    <property type="molecule type" value="Genomic_DNA"/>
</dbReference>
<organism evidence="2 3">
    <name type="scientific">Candidatus Polarisedimenticola svalbardensis</name>
    <dbReference type="NCBI Taxonomy" id="2886004"/>
    <lineage>
        <taxon>Bacteria</taxon>
        <taxon>Pseudomonadati</taxon>
        <taxon>Acidobacteriota</taxon>
        <taxon>Candidatus Polarisedimenticolia</taxon>
        <taxon>Candidatus Polarisedimenticolales</taxon>
        <taxon>Candidatus Polarisedimenticolaceae</taxon>
        <taxon>Candidatus Polarisedimenticola</taxon>
    </lineage>
</organism>
<keyword evidence="1" id="KW-0472">Membrane</keyword>
<proteinExistence type="predicted"/>
<reference evidence="2 3" key="1">
    <citation type="submission" date="2020-08" db="EMBL/GenBank/DDBJ databases">
        <title>Acidobacteriota in marine sediments use diverse sulfur dissimilation pathways.</title>
        <authorList>
            <person name="Wasmund K."/>
        </authorList>
    </citation>
    <scope>NUCLEOTIDE SEQUENCE [LARGE SCALE GENOMIC DNA]</scope>
    <source>
        <strain evidence="2">MAG AM4</strain>
    </source>
</reference>
<feature type="transmembrane region" description="Helical" evidence="1">
    <location>
        <begin position="6"/>
        <end position="24"/>
    </location>
</feature>
<feature type="transmembrane region" description="Helical" evidence="1">
    <location>
        <begin position="69"/>
        <end position="94"/>
    </location>
</feature>
<dbReference type="Gene3D" id="3.40.30.10">
    <property type="entry name" value="Glutaredoxin"/>
    <property type="match status" value="1"/>
</dbReference>
<dbReference type="SUPFAM" id="SSF52833">
    <property type="entry name" value="Thioredoxin-like"/>
    <property type="match status" value="1"/>
</dbReference>
<dbReference type="AlphaFoldDB" id="A0A8J6Y690"/>